<dbReference type="EMBL" id="QJNS01000011">
    <property type="protein sequence ID" value="RYO94302.1"/>
    <property type="molecule type" value="Genomic_DNA"/>
</dbReference>
<keyword evidence="4" id="KW-1185">Reference proteome</keyword>
<reference evidence="3 4" key="1">
    <citation type="submission" date="2018-06" db="EMBL/GenBank/DDBJ databases">
        <title>Complete Genomes of Monosporascus.</title>
        <authorList>
            <person name="Robinson A.J."/>
            <person name="Natvig D.O."/>
        </authorList>
    </citation>
    <scope>NUCLEOTIDE SEQUENCE [LARGE SCALE GENOMIC DNA]</scope>
    <source>
        <strain evidence="3 4">CBS 609.92</strain>
    </source>
</reference>
<dbReference type="Proteomes" id="UP000294003">
    <property type="component" value="Unassembled WGS sequence"/>
</dbReference>
<feature type="region of interest" description="Disordered" evidence="2">
    <location>
        <begin position="644"/>
        <end position="682"/>
    </location>
</feature>
<keyword evidence="1" id="KW-0175">Coiled coil</keyword>
<evidence type="ECO:0000313" key="4">
    <source>
        <dbReference type="Proteomes" id="UP000294003"/>
    </source>
</evidence>
<feature type="region of interest" description="Disordered" evidence="2">
    <location>
        <begin position="438"/>
        <end position="465"/>
    </location>
</feature>
<feature type="coiled-coil region" evidence="1">
    <location>
        <begin position="75"/>
        <end position="231"/>
    </location>
</feature>
<feature type="compositionally biased region" description="Low complexity" evidence="2">
    <location>
        <begin position="497"/>
        <end position="506"/>
    </location>
</feature>
<accession>A0ABY0HMW4</accession>
<feature type="compositionally biased region" description="Polar residues" evidence="2">
    <location>
        <begin position="439"/>
        <end position="450"/>
    </location>
</feature>
<organism evidence="3 4">
    <name type="scientific">Monosporascus cannonballus</name>
    <dbReference type="NCBI Taxonomy" id="155416"/>
    <lineage>
        <taxon>Eukaryota</taxon>
        <taxon>Fungi</taxon>
        <taxon>Dikarya</taxon>
        <taxon>Ascomycota</taxon>
        <taxon>Pezizomycotina</taxon>
        <taxon>Sordariomycetes</taxon>
        <taxon>Xylariomycetidae</taxon>
        <taxon>Xylariales</taxon>
        <taxon>Xylariales incertae sedis</taxon>
        <taxon>Monosporascus</taxon>
    </lineage>
</organism>
<proteinExistence type="predicted"/>
<sequence>MADLRPPNPPSTGTPAPPAETSTMESHGTTQAETALPMKCCCGRLNCVFLRHNCSVLDSVEKEVHTAARMGQALLARHEAYMADAERDRRELTTRIEQLEMDNKELEARNARAIEDNRNLLDQLEALNSTVNDSEARIKSLEATLLFSQQTIRRLEGETARAEALERQLMLLEQEQADLQNNLSLSRDEARSAVSRWKRAEREINDLQEQLERIEREARQEREHHAEMMSRIEKQREMEKELNTAAGRLKGAAAIKSIDYGKNGGNVVSHFVRDLLQDNANLQHGIAELREMLLNSHDEIQALRDQLVYHQPLGEGGESSTPTLKAELEPLSSPKAPSPRVSQEFHIHHHYHVSKSEGKKPRRKRQSLPNGVTESPPGSRPSTPPAQRHLVAHSRGGSRWSLLSDRPSNFSSSALGSPQSNPRSSSIFDRIAESLPCSPITSVDPTSPTWQAAHRKQPSNMSSRSFQGSTHFLLAAAMPSQTHPIIEETDDTDHAPELTTTATTDESAADDEASSRDLENANDDVSLRLTDTDDDNRTRPPRLRRQISQESIISLTGGLDIHTLKSRPSQLTLRPISSTSSSVASSTVTARPMISRGAGKRSSALLRDSFSAYGSPSTSGTTTGTSTPLGASLKLGKWVGWRPWGGGGGSGRTDSPGLGATVDSAGDSNRRPGRPPGINQRGAIPGFAEYVAAAQKKLPPPKIAPEVVDQVALTEGLSE</sequence>
<feature type="region of interest" description="Disordered" evidence="2">
    <location>
        <begin position="487"/>
        <end position="550"/>
    </location>
</feature>
<evidence type="ECO:0000256" key="1">
    <source>
        <dbReference type="SAM" id="Coils"/>
    </source>
</evidence>
<evidence type="ECO:0000313" key="3">
    <source>
        <dbReference type="EMBL" id="RYO94302.1"/>
    </source>
</evidence>
<protein>
    <recommendedName>
        <fullName evidence="5">NUDE domain-containing protein</fullName>
    </recommendedName>
</protein>
<name>A0ABY0HMW4_9PEZI</name>
<feature type="region of interest" description="Disordered" evidence="2">
    <location>
        <begin position="1"/>
        <end position="30"/>
    </location>
</feature>
<feature type="compositionally biased region" description="Pro residues" evidence="2">
    <location>
        <begin position="1"/>
        <end position="18"/>
    </location>
</feature>
<gene>
    <name evidence="3" type="ORF">DL762_000626</name>
</gene>
<feature type="coiled-coil region" evidence="1">
    <location>
        <begin position="272"/>
        <end position="306"/>
    </location>
</feature>
<evidence type="ECO:0000256" key="2">
    <source>
        <dbReference type="SAM" id="MobiDB-lite"/>
    </source>
</evidence>
<comment type="caution">
    <text evidence="3">The sequence shown here is derived from an EMBL/GenBank/DDBJ whole genome shotgun (WGS) entry which is preliminary data.</text>
</comment>
<feature type="region of interest" description="Disordered" evidence="2">
    <location>
        <begin position="351"/>
        <end position="405"/>
    </location>
</feature>
<evidence type="ECO:0008006" key="5">
    <source>
        <dbReference type="Google" id="ProtNLM"/>
    </source>
</evidence>